<dbReference type="EMBL" id="CP041765">
    <property type="protein sequence ID" value="QDQ98725.1"/>
    <property type="molecule type" value="Genomic_DNA"/>
</dbReference>
<accession>A0A516X6P3</accession>
<sequence>MTGSILDALGSIDASSLAPLGRGSVGIVENVFAAISGALEVGVSGSGALAGLIDSGLASSASA</sequence>
<reference evidence="1 2" key="2">
    <citation type="submission" date="2019-07" db="EMBL/GenBank/DDBJ databases">
        <authorList>
            <person name="Huang Y."/>
        </authorList>
    </citation>
    <scope>NUCLEOTIDE SEQUENCE [LARGE SCALE GENOMIC DNA]</scope>
    <source>
        <strain evidence="1 2">HY188</strain>
    </source>
</reference>
<evidence type="ECO:0000313" key="2">
    <source>
        <dbReference type="Proteomes" id="UP000317344"/>
    </source>
</evidence>
<name>A0A516X6P3_9ACTN</name>
<evidence type="ECO:0000313" key="1">
    <source>
        <dbReference type="EMBL" id="QDQ98725.1"/>
    </source>
</evidence>
<keyword evidence="2" id="KW-1185">Reference proteome</keyword>
<protein>
    <submittedName>
        <fullName evidence="1">Uncharacterized protein</fullName>
    </submittedName>
</protein>
<dbReference type="KEGG" id="toy:FO059_17045"/>
<dbReference type="RefSeq" id="WP_143910130.1">
    <property type="nucleotide sequence ID" value="NZ_CP041765.1"/>
</dbReference>
<dbReference type="AlphaFoldDB" id="A0A516X6P3"/>
<organism evidence="1 2">
    <name type="scientific">Tomitella fengzijianii</name>
    <dbReference type="NCBI Taxonomy" id="2597660"/>
    <lineage>
        <taxon>Bacteria</taxon>
        <taxon>Bacillati</taxon>
        <taxon>Actinomycetota</taxon>
        <taxon>Actinomycetes</taxon>
        <taxon>Mycobacteriales</taxon>
        <taxon>Tomitella</taxon>
    </lineage>
</organism>
<gene>
    <name evidence="1" type="ORF">FO059_17045</name>
</gene>
<proteinExistence type="predicted"/>
<reference evidence="1 2" key="1">
    <citation type="submission" date="2019-07" db="EMBL/GenBank/DDBJ databases">
        <title>Tomitella cavernea sp. nov., an actinomycete isolated from soil.</title>
        <authorList>
            <person name="Cheng J."/>
        </authorList>
    </citation>
    <scope>NUCLEOTIDE SEQUENCE [LARGE SCALE GENOMIC DNA]</scope>
    <source>
        <strain evidence="1 2">HY188</strain>
    </source>
</reference>
<dbReference type="Proteomes" id="UP000317344">
    <property type="component" value="Chromosome"/>
</dbReference>